<proteinExistence type="predicted"/>
<dbReference type="AlphaFoldDB" id="A0A0V0S225"/>
<keyword evidence="2" id="KW-1185">Reference proteome</keyword>
<gene>
    <name evidence="1" type="ORF">T07_870</name>
</gene>
<organism evidence="1 2">
    <name type="scientific">Trichinella nelsoni</name>
    <dbReference type="NCBI Taxonomy" id="6336"/>
    <lineage>
        <taxon>Eukaryota</taxon>
        <taxon>Metazoa</taxon>
        <taxon>Ecdysozoa</taxon>
        <taxon>Nematoda</taxon>
        <taxon>Enoplea</taxon>
        <taxon>Dorylaimia</taxon>
        <taxon>Trichinellida</taxon>
        <taxon>Trichinellidae</taxon>
        <taxon>Trichinella</taxon>
    </lineage>
</organism>
<protein>
    <submittedName>
        <fullName evidence="1">Uncharacterized protein</fullName>
    </submittedName>
</protein>
<evidence type="ECO:0000313" key="2">
    <source>
        <dbReference type="Proteomes" id="UP000054630"/>
    </source>
</evidence>
<dbReference type="Proteomes" id="UP000054630">
    <property type="component" value="Unassembled WGS sequence"/>
</dbReference>
<accession>A0A0V0S225</accession>
<dbReference type="EMBL" id="JYDL01000045">
    <property type="protein sequence ID" value="KRX20819.1"/>
    <property type="molecule type" value="Genomic_DNA"/>
</dbReference>
<sequence length="80" mass="9247">MKDEIFEKTLFLQKWTIWASVDEQRFVAYNKPIAVIPICVVVEIIRKKVGSLLVYEDRENGNCEVINSTTAEQLVLKMSN</sequence>
<reference evidence="1 2" key="1">
    <citation type="submission" date="2015-01" db="EMBL/GenBank/DDBJ databases">
        <title>Evolution of Trichinella species and genotypes.</title>
        <authorList>
            <person name="Korhonen P.K."/>
            <person name="Edoardo P."/>
            <person name="Giuseppe L.R."/>
            <person name="Gasser R.B."/>
        </authorList>
    </citation>
    <scope>NUCLEOTIDE SEQUENCE [LARGE SCALE GENOMIC DNA]</scope>
    <source>
        <strain evidence="1">ISS37</strain>
    </source>
</reference>
<evidence type="ECO:0000313" key="1">
    <source>
        <dbReference type="EMBL" id="KRX20819.1"/>
    </source>
</evidence>
<name>A0A0V0S225_9BILA</name>
<comment type="caution">
    <text evidence="1">The sequence shown here is derived from an EMBL/GenBank/DDBJ whole genome shotgun (WGS) entry which is preliminary data.</text>
</comment>